<dbReference type="InterPro" id="IPR000623">
    <property type="entry name" value="Shikimate_kinase/TSH1"/>
</dbReference>
<accession>A0ABD3GFX3</accession>
<name>A0ABD3GFX3_9MARC</name>
<dbReference type="Pfam" id="PF01202">
    <property type="entry name" value="SKI"/>
    <property type="match status" value="1"/>
</dbReference>
<comment type="function">
    <text evidence="1">Catalyzes the specific phosphorylation of the 3-hydroxyl group of shikimic acid using ATP as a cosubstrate.</text>
</comment>
<evidence type="ECO:0000256" key="1">
    <source>
        <dbReference type="ARBA" id="ARBA00002641"/>
    </source>
</evidence>
<dbReference type="PANTHER" id="PTHR21087:SF16">
    <property type="entry name" value="SHIKIMATE KINASE 1, CHLOROPLASTIC"/>
    <property type="match status" value="1"/>
</dbReference>
<evidence type="ECO:0000256" key="5">
    <source>
        <dbReference type="ARBA" id="ARBA00012154"/>
    </source>
</evidence>
<evidence type="ECO:0000256" key="8">
    <source>
        <dbReference type="ARBA" id="ARBA00022741"/>
    </source>
</evidence>
<protein>
    <recommendedName>
        <fullName evidence="5">shikimate kinase</fullName>
        <ecNumber evidence="5">2.7.1.71</ecNumber>
    </recommendedName>
</protein>
<dbReference type="InterPro" id="IPR031322">
    <property type="entry name" value="Shikimate/glucono_kinase"/>
</dbReference>
<keyword evidence="15" id="KW-1185">Reference proteome</keyword>
<keyword evidence="8" id="KW-0547">Nucleotide-binding</keyword>
<evidence type="ECO:0000256" key="7">
    <source>
        <dbReference type="ARBA" id="ARBA00022679"/>
    </source>
</evidence>
<dbReference type="PRINTS" id="PR01100">
    <property type="entry name" value="SHIKIMTKNASE"/>
</dbReference>
<dbReference type="Proteomes" id="UP001633002">
    <property type="component" value="Unassembled WGS sequence"/>
</dbReference>
<dbReference type="GO" id="GO:0008652">
    <property type="term" value="P:amino acid biosynthetic process"/>
    <property type="evidence" value="ECO:0007669"/>
    <property type="project" value="UniProtKB-KW"/>
</dbReference>
<organism evidence="14 15">
    <name type="scientific">Riccia sorocarpa</name>
    <dbReference type="NCBI Taxonomy" id="122646"/>
    <lineage>
        <taxon>Eukaryota</taxon>
        <taxon>Viridiplantae</taxon>
        <taxon>Streptophyta</taxon>
        <taxon>Embryophyta</taxon>
        <taxon>Marchantiophyta</taxon>
        <taxon>Marchantiopsida</taxon>
        <taxon>Marchantiidae</taxon>
        <taxon>Marchantiales</taxon>
        <taxon>Ricciaceae</taxon>
        <taxon>Riccia</taxon>
    </lineage>
</organism>
<dbReference type="PROSITE" id="PS01128">
    <property type="entry name" value="SHIKIMATE_KINASE"/>
    <property type="match status" value="1"/>
</dbReference>
<comment type="caution">
    <text evidence="14">The sequence shown here is derived from an EMBL/GenBank/DDBJ whole genome shotgun (WGS) entry which is preliminary data.</text>
</comment>
<dbReference type="GO" id="GO:0009507">
    <property type="term" value="C:chloroplast"/>
    <property type="evidence" value="ECO:0007669"/>
    <property type="project" value="UniProtKB-SubCell"/>
</dbReference>
<reference evidence="14 15" key="1">
    <citation type="submission" date="2024-09" db="EMBL/GenBank/DDBJ databases">
        <title>Chromosome-scale assembly of Riccia sorocarpa.</title>
        <authorList>
            <person name="Paukszto L."/>
        </authorList>
    </citation>
    <scope>NUCLEOTIDE SEQUENCE [LARGE SCALE GENOMIC DNA]</scope>
    <source>
        <strain evidence="14">LP-2024</strain>
        <tissue evidence="14">Aerial parts of the thallus</tissue>
    </source>
</reference>
<dbReference type="CDD" id="cd00464">
    <property type="entry name" value="SK"/>
    <property type="match status" value="1"/>
</dbReference>
<dbReference type="AlphaFoldDB" id="A0ABD3GFX3"/>
<comment type="subcellular location">
    <subcellularLocation>
        <location evidence="2">Plastid</location>
        <location evidence="2">Chloroplast</location>
    </subcellularLocation>
</comment>
<evidence type="ECO:0000256" key="6">
    <source>
        <dbReference type="ARBA" id="ARBA00022605"/>
    </source>
</evidence>
<dbReference type="FunFam" id="3.40.50.300:FF:001033">
    <property type="entry name" value="Shikimate kinase 2, chloroplastic"/>
    <property type="match status" value="1"/>
</dbReference>
<keyword evidence="11" id="KW-0057">Aromatic amino acid biosynthesis</keyword>
<dbReference type="GO" id="GO:0004765">
    <property type="term" value="F:shikimate kinase activity"/>
    <property type="evidence" value="ECO:0007669"/>
    <property type="project" value="UniProtKB-EC"/>
</dbReference>
<dbReference type="GO" id="GO:0009073">
    <property type="term" value="P:aromatic amino acid family biosynthetic process"/>
    <property type="evidence" value="ECO:0007669"/>
    <property type="project" value="UniProtKB-KW"/>
</dbReference>
<dbReference type="Gene3D" id="3.40.50.300">
    <property type="entry name" value="P-loop containing nucleotide triphosphate hydrolases"/>
    <property type="match status" value="1"/>
</dbReference>
<comment type="catalytic activity">
    <reaction evidence="12">
        <text>shikimate + ATP = 3-phosphoshikimate + ADP + H(+)</text>
        <dbReference type="Rhea" id="RHEA:13121"/>
        <dbReference type="ChEBI" id="CHEBI:15378"/>
        <dbReference type="ChEBI" id="CHEBI:30616"/>
        <dbReference type="ChEBI" id="CHEBI:36208"/>
        <dbReference type="ChEBI" id="CHEBI:145989"/>
        <dbReference type="ChEBI" id="CHEBI:456216"/>
        <dbReference type="EC" id="2.7.1.71"/>
    </reaction>
</comment>
<evidence type="ECO:0000313" key="15">
    <source>
        <dbReference type="Proteomes" id="UP001633002"/>
    </source>
</evidence>
<evidence type="ECO:0000256" key="2">
    <source>
        <dbReference type="ARBA" id="ARBA00004229"/>
    </source>
</evidence>
<dbReference type="EMBL" id="JBJQOH010000007">
    <property type="protein sequence ID" value="KAL3678092.1"/>
    <property type="molecule type" value="Genomic_DNA"/>
</dbReference>
<dbReference type="GO" id="GO:0005524">
    <property type="term" value="F:ATP binding"/>
    <property type="evidence" value="ECO:0007669"/>
    <property type="project" value="UniProtKB-KW"/>
</dbReference>
<dbReference type="PANTHER" id="PTHR21087">
    <property type="entry name" value="SHIKIMATE KINASE"/>
    <property type="match status" value="1"/>
</dbReference>
<evidence type="ECO:0000256" key="11">
    <source>
        <dbReference type="ARBA" id="ARBA00023141"/>
    </source>
</evidence>
<dbReference type="InterPro" id="IPR023000">
    <property type="entry name" value="Shikimate_kinase_CS"/>
</dbReference>
<gene>
    <name evidence="14" type="ORF">R1sor_021048</name>
</gene>
<evidence type="ECO:0000256" key="10">
    <source>
        <dbReference type="ARBA" id="ARBA00022840"/>
    </source>
</evidence>
<evidence type="ECO:0000256" key="3">
    <source>
        <dbReference type="ARBA" id="ARBA00004842"/>
    </source>
</evidence>
<dbReference type="EC" id="2.7.1.71" evidence="5"/>
<evidence type="ECO:0000256" key="9">
    <source>
        <dbReference type="ARBA" id="ARBA00022777"/>
    </source>
</evidence>
<keyword evidence="7" id="KW-0808">Transferase</keyword>
<keyword evidence="10" id="KW-0067">ATP-binding</keyword>
<comment type="pathway">
    <text evidence="3">Metabolic intermediate biosynthesis; chorismate biosynthesis; chorismate from D-erythrose 4-phosphate and phosphoenolpyruvate: step 5/7.</text>
</comment>
<comment type="similarity">
    <text evidence="4">Belongs to the shikimate kinase family.</text>
</comment>
<feature type="compositionally biased region" description="Basic and acidic residues" evidence="13">
    <location>
        <begin position="62"/>
        <end position="71"/>
    </location>
</feature>
<feature type="region of interest" description="Disordered" evidence="13">
    <location>
        <begin position="62"/>
        <end position="81"/>
    </location>
</feature>
<evidence type="ECO:0000256" key="12">
    <source>
        <dbReference type="ARBA" id="ARBA00048567"/>
    </source>
</evidence>
<dbReference type="InterPro" id="IPR027417">
    <property type="entry name" value="P-loop_NTPase"/>
</dbReference>
<dbReference type="SUPFAM" id="SSF52540">
    <property type="entry name" value="P-loop containing nucleoside triphosphate hydrolases"/>
    <property type="match status" value="1"/>
</dbReference>
<keyword evidence="9" id="KW-0418">Kinase</keyword>
<keyword evidence="6" id="KW-0028">Amino-acid biosynthesis</keyword>
<evidence type="ECO:0000256" key="13">
    <source>
        <dbReference type="SAM" id="MobiDB-lite"/>
    </source>
</evidence>
<evidence type="ECO:0000313" key="14">
    <source>
        <dbReference type="EMBL" id="KAL3678092.1"/>
    </source>
</evidence>
<dbReference type="HAMAP" id="MF_00109">
    <property type="entry name" value="Shikimate_kinase"/>
    <property type="match status" value="1"/>
</dbReference>
<sequence length="318" mass="35381">MATTCNPCLPVSARAPGVPVSINARREVRFKCRFSVGSGELFAGDGRLFTLGISRRVQQRSLKLETSEQQRRSRVGPSTRNALLDETRSRFQEETQCSELAFCEDEEFLKESSAARAATRRHPHLLVGMMGSGKSTVGRGLAEALGYNFFDSDKLVEQAWGASVSEMFRADREQDFRNAEEDAIEWLCRLTHLVVATGGGAVIRHKNWDSMRHGITAWLDVPVDVLARRVVAVGCHSRPLLNTANDASEDAAYKKALARLTSIFNERCDMYRKSDVVVSLKEIAGARSIDVESITPTMIAIKVLEEIGEKLEREGRVY</sequence>
<proteinExistence type="inferred from homology"/>
<evidence type="ECO:0000256" key="4">
    <source>
        <dbReference type="ARBA" id="ARBA00006997"/>
    </source>
</evidence>